<keyword evidence="2" id="KW-1185">Reference proteome</keyword>
<evidence type="ECO:0000313" key="2">
    <source>
        <dbReference type="Proteomes" id="UP001055811"/>
    </source>
</evidence>
<sequence length="197" mass="21675">MNADVSNPGPYQELLKIFLLKKGDDHGNKVVTRLEIVDGWVSILAMDFCFGYLQIPTTGGEFMKEVNLIDDNFSCTDHKAVEMGHEESQNKIQLELNDPLVDVNDAIEAEDNLTNSVIKDAGTENGGNDGPFNNALIAEMEVDMYGLQTNDFWREACILSNLHHPNVAAFYRVVPDGAGGTLATVTKFMAHGSLRNV</sequence>
<organism evidence="1 2">
    <name type="scientific">Cichorium intybus</name>
    <name type="common">Chicory</name>
    <dbReference type="NCBI Taxonomy" id="13427"/>
    <lineage>
        <taxon>Eukaryota</taxon>
        <taxon>Viridiplantae</taxon>
        <taxon>Streptophyta</taxon>
        <taxon>Embryophyta</taxon>
        <taxon>Tracheophyta</taxon>
        <taxon>Spermatophyta</taxon>
        <taxon>Magnoliopsida</taxon>
        <taxon>eudicotyledons</taxon>
        <taxon>Gunneridae</taxon>
        <taxon>Pentapetalae</taxon>
        <taxon>asterids</taxon>
        <taxon>campanulids</taxon>
        <taxon>Asterales</taxon>
        <taxon>Asteraceae</taxon>
        <taxon>Cichorioideae</taxon>
        <taxon>Cichorieae</taxon>
        <taxon>Cichoriinae</taxon>
        <taxon>Cichorium</taxon>
    </lineage>
</organism>
<proteinExistence type="predicted"/>
<reference evidence="1 2" key="2">
    <citation type="journal article" date="2022" name="Mol. Ecol. Resour.">
        <title>The genomes of chicory, endive, great burdock and yacon provide insights into Asteraceae paleo-polyploidization history and plant inulin production.</title>
        <authorList>
            <person name="Fan W."/>
            <person name="Wang S."/>
            <person name="Wang H."/>
            <person name="Wang A."/>
            <person name="Jiang F."/>
            <person name="Liu H."/>
            <person name="Zhao H."/>
            <person name="Xu D."/>
            <person name="Zhang Y."/>
        </authorList>
    </citation>
    <scope>NUCLEOTIDE SEQUENCE [LARGE SCALE GENOMIC DNA]</scope>
    <source>
        <strain evidence="2">cv. Punajuju</strain>
        <tissue evidence="1">Leaves</tissue>
    </source>
</reference>
<protein>
    <submittedName>
        <fullName evidence="1">Uncharacterized protein</fullName>
    </submittedName>
</protein>
<accession>A0ACB9AHY7</accession>
<comment type="caution">
    <text evidence="1">The sequence shown here is derived from an EMBL/GenBank/DDBJ whole genome shotgun (WGS) entry which is preliminary data.</text>
</comment>
<name>A0ACB9AHY7_CICIN</name>
<evidence type="ECO:0000313" key="1">
    <source>
        <dbReference type="EMBL" id="KAI3709121.1"/>
    </source>
</evidence>
<reference evidence="2" key="1">
    <citation type="journal article" date="2022" name="Mol. Ecol. Resour.">
        <title>The genomes of chicory, endive, great burdock and yacon provide insights into Asteraceae palaeo-polyploidization history and plant inulin production.</title>
        <authorList>
            <person name="Fan W."/>
            <person name="Wang S."/>
            <person name="Wang H."/>
            <person name="Wang A."/>
            <person name="Jiang F."/>
            <person name="Liu H."/>
            <person name="Zhao H."/>
            <person name="Xu D."/>
            <person name="Zhang Y."/>
        </authorList>
    </citation>
    <scope>NUCLEOTIDE SEQUENCE [LARGE SCALE GENOMIC DNA]</scope>
    <source>
        <strain evidence="2">cv. Punajuju</strain>
    </source>
</reference>
<dbReference type="Proteomes" id="UP001055811">
    <property type="component" value="Linkage Group LG07"/>
</dbReference>
<dbReference type="EMBL" id="CM042015">
    <property type="protein sequence ID" value="KAI3709121.1"/>
    <property type="molecule type" value="Genomic_DNA"/>
</dbReference>
<gene>
    <name evidence="1" type="ORF">L2E82_38880</name>
</gene>